<dbReference type="SUPFAM" id="SSF48317">
    <property type="entry name" value="Acid phosphatase/Vanadium-dependent haloperoxidase"/>
    <property type="match status" value="1"/>
</dbReference>
<keyword evidence="1" id="KW-0472">Membrane</keyword>
<dbReference type="Proteomes" id="UP001353858">
    <property type="component" value="Unassembled WGS sequence"/>
</dbReference>
<dbReference type="Gene3D" id="1.20.144.10">
    <property type="entry name" value="Phosphatidic acid phosphatase type 2/haloperoxidase"/>
    <property type="match status" value="1"/>
</dbReference>
<evidence type="ECO:0000256" key="1">
    <source>
        <dbReference type="SAM" id="Phobius"/>
    </source>
</evidence>
<comment type="caution">
    <text evidence="3">The sequence shown here is derived from an EMBL/GenBank/DDBJ whole genome shotgun (WGS) entry which is preliminary data.</text>
</comment>
<dbReference type="EMBL" id="JARPUR010000004">
    <property type="protein sequence ID" value="KAK4877149.1"/>
    <property type="molecule type" value="Genomic_DNA"/>
</dbReference>
<dbReference type="InterPro" id="IPR036938">
    <property type="entry name" value="PAP2/HPO_sf"/>
</dbReference>
<protein>
    <recommendedName>
        <fullName evidence="2">Phosphatidic acid phosphatase type 2/haloperoxidase domain-containing protein</fullName>
    </recommendedName>
</protein>
<dbReference type="Pfam" id="PF01569">
    <property type="entry name" value="PAP2"/>
    <property type="match status" value="1"/>
</dbReference>
<dbReference type="PANTHER" id="PTHR14969:SF13">
    <property type="entry name" value="AT30094P"/>
    <property type="match status" value="1"/>
</dbReference>
<feature type="transmembrane region" description="Helical" evidence="1">
    <location>
        <begin position="167"/>
        <end position="189"/>
    </location>
</feature>
<reference evidence="4" key="1">
    <citation type="submission" date="2023-01" db="EMBL/GenBank/DDBJ databases">
        <title>Key to firefly adult light organ development and bioluminescence: homeobox transcription factors regulate luciferase expression and transportation to peroxisome.</title>
        <authorList>
            <person name="Fu X."/>
        </authorList>
    </citation>
    <scope>NUCLEOTIDE SEQUENCE [LARGE SCALE GENOMIC DNA]</scope>
</reference>
<keyword evidence="1" id="KW-1133">Transmembrane helix</keyword>
<gene>
    <name evidence="3" type="ORF">RN001_009655</name>
</gene>
<organism evidence="3 4">
    <name type="scientific">Aquatica leii</name>
    <dbReference type="NCBI Taxonomy" id="1421715"/>
    <lineage>
        <taxon>Eukaryota</taxon>
        <taxon>Metazoa</taxon>
        <taxon>Ecdysozoa</taxon>
        <taxon>Arthropoda</taxon>
        <taxon>Hexapoda</taxon>
        <taxon>Insecta</taxon>
        <taxon>Pterygota</taxon>
        <taxon>Neoptera</taxon>
        <taxon>Endopterygota</taxon>
        <taxon>Coleoptera</taxon>
        <taxon>Polyphaga</taxon>
        <taxon>Elateriformia</taxon>
        <taxon>Elateroidea</taxon>
        <taxon>Lampyridae</taxon>
        <taxon>Luciolinae</taxon>
        <taxon>Aquatica</taxon>
    </lineage>
</organism>
<sequence length="213" mass="24806">MVEVKRKVPKGIQFILEEDKYYTEKFVLWANQFLPFRSLRIHYKALEITCHGVPWFACWMAFMWIYTNESIVQMQINMLLGLILDVVFVVILKAYVRRRRPMANTDDMLGQLGPDKFSFPSGHASRAVYIAYFFINLYPLSMLTFPPLLAWATSICISRILLNRHHILDVVCGVLLGIFEGWLLGLLWLSQESSMWMWSSLSDEKLSGGDYHV</sequence>
<name>A0AAN7P531_9COLE</name>
<dbReference type="CDD" id="cd03391">
    <property type="entry name" value="PAP2_containing_2_like"/>
    <property type="match status" value="1"/>
</dbReference>
<evidence type="ECO:0000313" key="4">
    <source>
        <dbReference type="Proteomes" id="UP001353858"/>
    </source>
</evidence>
<keyword evidence="4" id="KW-1185">Reference proteome</keyword>
<evidence type="ECO:0000259" key="2">
    <source>
        <dbReference type="SMART" id="SM00014"/>
    </source>
</evidence>
<feature type="domain" description="Phosphatidic acid phosphatase type 2/haloperoxidase" evidence="2">
    <location>
        <begin position="73"/>
        <end position="185"/>
    </location>
</feature>
<proteinExistence type="predicted"/>
<dbReference type="SMART" id="SM00014">
    <property type="entry name" value="acidPPc"/>
    <property type="match status" value="1"/>
</dbReference>
<dbReference type="AlphaFoldDB" id="A0AAN7P531"/>
<evidence type="ECO:0000313" key="3">
    <source>
        <dbReference type="EMBL" id="KAK4877149.1"/>
    </source>
</evidence>
<dbReference type="GO" id="GO:0042392">
    <property type="term" value="F:sphingosine-1-phosphate phosphatase activity"/>
    <property type="evidence" value="ECO:0007669"/>
    <property type="project" value="TreeGrafter"/>
</dbReference>
<dbReference type="PANTHER" id="PTHR14969">
    <property type="entry name" value="SPHINGOSINE-1-PHOSPHATE PHOSPHOHYDROLASE"/>
    <property type="match status" value="1"/>
</dbReference>
<dbReference type="InterPro" id="IPR000326">
    <property type="entry name" value="PAP2/HPO"/>
</dbReference>
<keyword evidence="1" id="KW-0812">Transmembrane</keyword>
<accession>A0AAN7P531</accession>
<feature type="transmembrane region" description="Helical" evidence="1">
    <location>
        <begin position="78"/>
        <end position="96"/>
    </location>
</feature>
<feature type="transmembrane region" description="Helical" evidence="1">
    <location>
        <begin position="45"/>
        <end position="66"/>
    </location>
</feature>